<evidence type="ECO:0000256" key="1">
    <source>
        <dbReference type="SAM" id="Phobius"/>
    </source>
</evidence>
<gene>
    <name evidence="2" type="ORF">HIM_04120</name>
</gene>
<dbReference type="EMBL" id="KQ030511">
    <property type="protein sequence ID" value="KJZ76391.1"/>
    <property type="molecule type" value="Genomic_DNA"/>
</dbReference>
<organism evidence="2 3">
    <name type="scientific">Hirsutella minnesotensis 3608</name>
    <dbReference type="NCBI Taxonomy" id="1043627"/>
    <lineage>
        <taxon>Eukaryota</taxon>
        <taxon>Fungi</taxon>
        <taxon>Dikarya</taxon>
        <taxon>Ascomycota</taxon>
        <taxon>Pezizomycotina</taxon>
        <taxon>Sordariomycetes</taxon>
        <taxon>Hypocreomycetidae</taxon>
        <taxon>Hypocreales</taxon>
        <taxon>Ophiocordycipitaceae</taxon>
        <taxon>Hirsutella</taxon>
    </lineage>
</organism>
<evidence type="ECO:0000313" key="2">
    <source>
        <dbReference type="EMBL" id="KJZ76391.1"/>
    </source>
</evidence>
<keyword evidence="1" id="KW-0472">Membrane</keyword>
<keyword evidence="1" id="KW-0812">Transmembrane</keyword>
<dbReference type="InterPro" id="IPR007251">
    <property type="entry name" value="Iron_permease_Fet4"/>
</dbReference>
<feature type="transmembrane region" description="Helical" evidence="1">
    <location>
        <begin position="76"/>
        <end position="94"/>
    </location>
</feature>
<dbReference type="GO" id="GO:0055085">
    <property type="term" value="P:transmembrane transport"/>
    <property type="evidence" value="ECO:0007669"/>
    <property type="project" value="InterPro"/>
</dbReference>
<feature type="transmembrane region" description="Helical" evidence="1">
    <location>
        <begin position="224"/>
        <end position="244"/>
    </location>
</feature>
<reference evidence="2 3" key="1">
    <citation type="journal article" date="2014" name="Genome Biol. Evol.">
        <title>Comparative genomics and transcriptomics analyses reveal divergent lifestyle features of nematode endoparasitic fungus Hirsutella minnesotensis.</title>
        <authorList>
            <person name="Lai Y."/>
            <person name="Liu K."/>
            <person name="Zhang X."/>
            <person name="Zhang X."/>
            <person name="Li K."/>
            <person name="Wang N."/>
            <person name="Shu C."/>
            <person name="Wu Y."/>
            <person name="Wang C."/>
            <person name="Bushley K.E."/>
            <person name="Xiang M."/>
            <person name="Liu X."/>
        </authorList>
    </citation>
    <scope>NUCLEOTIDE SEQUENCE [LARGE SCALE GENOMIC DNA]</scope>
    <source>
        <strain evidence="2 3">3608</strain>
    </source>
</reference>
<feature type="transmembrane region" description="Helical" evidence="1">
    <location>
        <begin position="333"/>
        <end position="352"/>
    </location>
</feature>
<evidence type="ECO:0008006" key="4">
    <source>
        <dbReference type="Google" id="ProtNLM"/>
    </source>
</evidence>
<keyword evidence="3" id="KW-1185">Reference proteome</keyword>
<dbReference type="AlphaFoldDB" id="A0A0F7ZLG8"/>
<dbReference type="Proteomes" id="UP000054481">
    <property type="component" value="Unassembled WGS sequence"/>
</dbReference>
<dbReference type="Pfam" id="PF04120">
    <property type="entry name" value="Iron_permease"/>
    <property type="match status" value="2"/>
</dbReference>
<feature type="transmembrane region" description="Helical" evidence="1">
    <location>
        <begin position="100"/>
        <end position="119"/>
    </location>
</feature>
<dbReference type="OrthoDB" id="2224262at2759"/>
<keyword evidence="1" id="KW-1133">Transmembrane helix</keyword>
<accession>A0A0F7ZLG8</accession>
<protein>
    <recommendedName>
        <fullName evidence="4">Low-affinity iron/zinc ion transport protein fet4</fullName>
    </recommendedName>
</protein>
<feature type="transmembrane region" description="Helical" evidence="1">
    <location>
        <begin position="188"/>
        <end position="212"/>
    </location>
</feature>
<name>A0A0F7ZLG8_9HYPO</name>
<evidence type="ECO:0000313" key="3">
    <source>
        <dbReference type="Proteomes" id="UP000054481"/>
    </source>
</evidence>
<sequence length="495" mass="55076">MERILKIIASPGAKGPIEHVAPTQKVDGTVEAAEKGVVSFAQPSVGNVTGYVEEKKDKALERWLDWVVRASGSEPVFLLILLGLLAWAFAGVKYGTTADWAVVVSDIQAIISYIFDSLLMRQQLNGYEKTLRVSASLRSRNITHRRMLREILGKKAAADIRVVQANLCFTRFKSELPKESLLGRISTFAAEILGHFIAVSLFWVSIIVWIGFGPSVGWSDQWQLDINSATSAFMVLMFSFLANIRERHDRHLQSCLDTLYQVDSAVEIKLRMMTGDDTPNEPFVVPAPKSSRIQRAIFYYADLVGTLTGIAILIVVMVVWLAIGPLMSFNSNWWLLIGTYAGLIGLHDGFVLRNVQMQFDNYADKAFEEVEADDKAILTDIDMPDPVSGVTPKRSISYRLSIWMGKVCSHELAVILGMVLIVGLVAGASAMKWSTTGQLLCNVPPSIIESFLMMILLTGHNIAEEKRREDIHQMYLRRLSLLCYVEGLSIDQGMA</sequence>
<proteinExistence type="predicted"/>
<feature type="transmembrane region" description="Helical" evidence="1">
    <location>
        <begin position="443"/>
        <end position="463"/>
    </location>
</feature>
<feature type="transmembrane region" description="Helical" evidence="1">
    <location>
        <begin position="412"/>
        <end position="431"/>
    </location>
</feature>
<feature type="transmembrane region" description="Helical" evidence="1">
    <location>
        <begin position="297"/>
        <end position="321"/>
    </location>
</feature>